<proteinExistence type="predicted"/>
<protein>
    <submittedName>
        <fullName evidence="2">Uncharacterized protein</fullName>
    </submittedName>
</protein>
<keyword evidence="3" id="KW-1185">Reference proteome</keyword>
<gene>
    <name evidence="2" type="ORF">BQ8794_110016</name>
</gene>
<dbReference type="Proteomes" id="UP000188388">
    <property type="component" value="Unassembled WGS sequence"/>
</dbReference>
<keyword evidence="1" id="KW-0040">ANK repeat</keyword>
<dbReference type="SUPFAM" id="SSF48403">
    <property type="entry name" value="Ankyrin repeat"/>
    <property type="match status" value="1"/>
</dbReference>
<dbReference type="STRING" id="1631249.BQ8794_110016"/>
<organism evidence="2 3">
    <name type="scientific">Mesorhizobium prunaredense</name>
    <dbReference type="NCBI Taxonomy" id="1631249"/>
    <lineage>
        <taxon>Bacteria</taxon>
        <taxon>Pseudomonadati</taxon>
        <taxon>Pseudomonadota</taxon>
        <taxon>Alphaproteobacteria</taxon>
        <taxon>Hyphomicrobiales</taxon>
        <taxon>Phyllobacteriaceae</taxon>
        <taxon>Mesorhizobium</taxon>
    </lineage>
</organism>
<accession>A0A1R3UZZ4</accession>
<dbReference type="EMBL" id="FTPD01000003">
    <property type="protein sequence ID" value="SIT53210.1"/>
    <property type="molecule type" value="Genomic_DNA"/>
</dbReference>
<dbReference type="Pfam" id="PF13857">
    <property type="entry name" value="Ank_5"/>
    <property type="match status" value="1"/>
</dbReference>
<evidence type="ECO:0000313" key="2">
    <source>
        <dbReference type="EMBL" id="SIT53210.1"/>
    </source>
</evidence>
<dbReference type="AlphaFoldDB" id="A0A1R3UZZ4"/>
<dbReference type="PROSITE" id="PS50297">
    <property type="entry name" value="ANK_REP_REGION"/>
    <property type="match status" value="1"/>
</dbReference>
<evidence type="ECO:0000313" key="3">
    <source>
        <dbReference type="Proteomes" id="UP000188388"/>
    </source>
</evidence>
<dbReference type="Gene3D" id="1.25.40.20">
    <property type="entry name" value="Ankyrin repeat-containing domain"/>
    <property type="match status" value="1"/>
</dbReference>
<sequence>MVPPKLNYRPFPQEVAILDLLLSQGIDVNARDKAGQTVLHIAAPDAIDAASIELLLKRGADRSLKNLNGKRAIDLIPRSRKDLRAPLKVAG</sequence>
<reference evidence="3" key="1">
    <citation type="submission" date="2017-01" db="EMBL/GenBank/DDBJ databases">
        <authorList>
            <person name="Brunel B."/>
        </authorList>
    </citation>
    <scope>NUCLEOTIDE SEQUENCE [LARGE SCALE GENOMIC DNA]</scope>
</reference>
<dbReference type="InterPro" id="IPR002110">
    <property type="entry name" value="Ankyrin_rpt"/>
</dbReference>
<evidence type="ECO:0000256" key="1">
    <source>
        <dbReference type="PROSITE-ProRule" id="PRU00023"/>
    </source>
</evidence>
<dbReference type="PROSITE" id="PS50088">
    <property type="entry name" value="ANK_REPEAT"/>
    <property type="match status" value="1"/>
</dbReference>
<feature type="repeat" description="ANK" evidence="1">
    <location>
        <begin position="34"/>
        <end position="67"/>
    </location>
</feature>
<dbReference type="InterPro" id="IPR036770">
    <property type="entry name" value="Ankyrin_rpt-contain_sf"/>
</dbReference>
<name>A0A1R3UZZ4_9HYPH</name>